<dbReference type="RefSeq" id="WP_130936116.1">
    <property type="nucleotide sequence ID" value="NZ_BMEE01000001.1"/>
</dbReference>
<gene>
    <name evidence="2" type="ORF">EYD46_05805</name>
</gene>
<keyword evidence="1" id="KW-1133">Transmembrane helix</keyword>
<dbReference type="EMBL" id="SIRS01000002">
    <property type="protein sequence ID" value="TBN17826.1"/>
    <property type="molecule type" value="Genomic_DNA"/>
</dbReference>
<evidence type="ECO:0000313" key="3">
    <source>
        <dbReference type="Proteomes" id="UP000292372"/>
    </source>
</evidence>
<proteinExistence type="predicted"/>
<sequence>MLFNITIFILALVAVNTIMFFVARLIPKMKQLENEGLKNTEEPIKLNQNIEVDTQQELAPTGS</sequence>
<comment type="caution">
    <text evidence="2">The sequence shown here is derived from an EMBL/GenBank/DDBJ whole genome shotgun (WGS) entry which is preliminary data.</text>
</comment>
<protein>
    <submittedName>
        <fullName evidence="2">Uncharacterized protein</fullName>
    </submittedName>
</protein>
<feature type="transmembrane region" description="Helical" evidence="1">
    <location>
        <begin position="6"/>
        <end position="26"/>
    </location>
</feature>
<dbReference type="Proteomes" id="UP000292372">
    <property type="component" value="Unassembled WGS sequence"/>
</dbReference>
<organism evidence="2 3">
    <name type="scientific">Hyunsoonleella pacifica</name>
    <dbReference type="NCBI Taxonomy" id="1080224"/>
    <lineage>
        <taxon>Bacteria</taxon>
        <taxon>Pseudomonadati</taxon>
        <taxon>Bacteroidota</taxon>
        <taxon>Flavobacteriia</taxon>
        <taxon>Flavobacteriales</taxon>
        <taxon>Flavobacteriaceae</taxon>
    </lineage>
</organism>
<evidence type="ECO:0000313" key="2">
    <source>
        <dbReference type="EMBL" id="TBN17826.1"/>
    </source>
</evidence>
<name>A0A4Q9FSJ1_9FLAO</name>
<reference evidence="2 3" key="1">
    <citation type="journal article" date="2015" name="Int. J. Syst. Evol. Microbiol.">
        <title>Hyunsoonleella pacifica sp. nov., isolated from seawater of South Pacific Gyre.</title>
        <authorList>
            <person name="Gao X."/>
            <person name="Zhang Z."/>
            <person name="Dai X."/>
            <person name="Zhang X.H."/>
        </authorList>
    </citation>
    <scope>NUCLEOTIDE SEQUENCE [LARGE SCALE GENOMIC DNA]</scope>
    <source>
        <strain evidence="2 3">SW033</strain>
    </source>
</reference>
<dbReference type="AlphaFoldDB" id="A0A4Q9FSJ1"/>
<keyword evidence="3" id="KW-1185">Reference proteome</keyword>
<keyword evidence="1" id="KW-0812">Transmembrane</keyword>
<keyword evidence="1" id="KW-0472">Membrane</keyword>
<accession>A0A4Q9FSJ1</accession>
<evidence type="ECO:0000256" key="1">
    <source>
        <dbReference type="SAM" id="Phobius"/>
    </source>
</evidence>